<dbReference type="PROSITE" id="PS51724">
    <property type="entry name" value="SPOR"/>
    <property type="match status" value="1"/>
</dbReference>
<dbReference type="SUPFAM" id="SSF110997">
    <property type="entry name" value="Sporulation related repeat"/>
    <property type="match status" value="1"/>
</dbReference>
<evidence type="ECO:0000259" key="2">
    <source>
        <dbReference type="PROSITE" id="PS51724"/>
    </source>
</evidence>
<keyword evidence="1" id="KW-0472">Membrane</keyword>
<protein>
    <submittedName>
        <fullName evidence="3">SPOR domain-containing protein</fullName>
    </submittedName>
</protein>
<gene>
    <name evidence="3" type="ORF">NK662_02065</name>
</gene>
<dbReference type="Gene3D" id="3.30.70.1070">
    <property type="entry name" value="Sporulation related repeat"/>
    <property type="match status" value="1"/>
</dbReference>
<dbReference type="EMBL" id="JANCLT010000001">
    <property type="protein sequence ID" value="MCP8967324.1"/>
    <property type="molecule type" value="Genomic_DNA"/>
</dbReference>
<dbReference type="Pfam" id="PF05036">
    <property type="entry name" value="SPOR"/>
    <property type="match status" value="1"/>
</dbReference>
<feature type="domain" description="SPOR" evidence="2">
    <location>
        <begin position="120"/>
        <end position="197"/>
    </location>
</feature>
<accession>A0AA41X639</accession>
<keyword evidence="1" id="KW-0812">Transmembrane</keyword>
<dbReference type="InterPro" id="IPR036680">
    <property type="entry name" value="SPOR-like_sf"/>
</dbReference>
<dbReference type="GO" id="GO:0042834">
    <property type="term" value="F:peptidoglycan binding"/>
    <property type="evidence" value="ECO:0007669"/>
    <property type="project" value="InterPro"/>
</dbReference>
<name>A0AA41X639_9BACI</name>
<sequence>MDKQSPKILVRVNGVKTSYTEADETQKDEFQWILPEESEPSYNNVVPFRAEAQTKPAKQQNRAGKRIAITVGAAVMLGTGFGFGMLQLLNGGSAAQTVPASVPPAAAPVKQEAAAAPAKLQVLQLHMVQSGVFSKKENGEAALADAKKKGLPAYLASEDGKYRLFTGLASNKETADKLLNKQQGTYKAWQVPEGKLPAAYEPYSALIVKGESLFSALVEQSSAVYTSGKPDTAKQGALEKEVQALVKESGKVKQEEIKKFVTYISLSYDALKDYETKQGEASFTKLQQLLFEGLASYQNLLPKA</sequence>
<evidence type="ECO:0000313" key="3">
    <source>
        <dbReference type="EMBL" id="MCP8967324.1"/>
    </source>
</evidence>
<dbReference type="InterPro" id="IPR007730">
    <property type="entry name" value="SPOR-like_dom"/>
</dbReference>
<feature type="transmembrane region" description="Helical" evidence="1">
    <location>
        <begin position="67"/>
        <end position="89"/>
    </location>
</feature>
<reference evidence="3" key="1">
    <citation type="submission" date="2022-07" db="EMBL/GenBank/DDBJ databases">
        <authorList>
            <person name="Li W.-J."/>
            <person name="Deng Q.-Q."/>
        </authorList>
    </citation>
    <scope>NUCLEOTIDE SEQUENCE</scope>
    <source>
        <strain evidence="3">SYSU M60031</strain>
    </source>
</reference>
<proteinExistence type="predicted"/>
<evidence type="ECO:0000256" key="1">
    <source>
        <dbReference type="SAM" id="Phobius"/>
    </source>
</evidence>
<keyword evidence="1" id="KW-1133">Transmembrane helix</keyword>
<keyword evidence="4" id="KW-1185">Reference proteome</keyword>
<comment type="caution">
    <text evidence="3">The sequence shown here is derived from an EMBL/GenBank/DDBJ whole genome shotgun (WGS) entry which is preliminary data.</text>
</comment>
<dbReference type="Proteomes" id="UP001156102">
    <property type="component" value="Unassembled WGS sequence"/>
</dbReference>
<dbReference type="AlphaFoldDB" id="A0AA41X639"/>
<organism evidence="3 4">
    <name type="scientific">Ectobacillus ponti</name>
    <dbReference type="NCBI Taxonomy" id="2961894"/>
    <lineage>
        <taxon>Bacteria</taxon>
        <taxon>Bacillati</taxon>
        <taxon>Bacillota</taxon>
        <taxon>Bacilli</taxon>
        <taxon>Bacillales</taxon>
        <taxon>Bacillaceae</taxon>
        <taxon>Ectobacillus</taxon>
    </lineage>
</organism>
<evidence type="ECO:0000313" key="4">
    <source>
        <dbReference type="Proteomes" id="UP001156102"/>
    </source>
</evidence>
<dbReference type="RefSeq" id="WP_254756851.1">
    <property type="nucleotide sequence ID" value="NZ_JANCLT010000001.1"/>
</dbReference>